<dbReference type="EMBL" id="JAHRHJ020000011">
    <property type="protein sequence ID" value="KAH9296709.1"/>
    <property type="molecule type" value="Genomic_DNA"/>
</dbReference>
<sequence>MLDALSFSIDEPILTPVDSIKVSKESERDTHALTTEVRNQEINLSSPKQMVLEMDKPELLVEKDINIGLVVDKVVSTSIEVTKTNDFPQEGKLSFEERLKMAQDTITDEEIIIGGNSQLSMGNVELFPVEQPTMTLPEVSLGNEDSSLETQLVSREKEPIAQTLIQKGEGEEIYSTMVSAREAVKEFPLNIDISQVKDDQSEIPDQEKKHLEESVVQSEIGIGSLEVSVQEKIESLVQKEQEISKKIVIVPEKFQQGSQETKVGTSLKKGWISELISNEEETLPVQALTLLLYLFQRQ</sequence>
<evidence type="ECO:0000313" key="1">
    <source>
        <dbReference type="EMBL" id="KAH9296709.1"/>
    </source>
</evidence>
<reference evidence="1 2" key="1">
    <citation type="journal article" date="2021" name="Nat. Plants">
        <title>The Taxus genome provides insights into paclitaxel biosynthesis.</title>
        <authorList>
            <person name="Xiong X."/>
            <person name="Gou J."/>
            <person name="Liao Q."/>
            <person name="Li Y."/>
            <person name="Zhou Q."/>
            <person name="Bi G."/>
            <person name="Li C."/>
            <person name="Du R."/>
            <person name="Wang X."/>
            <person name="Sun T."/>
            <person name="Guo L."/>
            <person name="Liang H."/>
            <person name="Lu P."/>
            <person name="Wu Y."/>
            <person name="Zhang Z."/>
            <person name="Ro D.K."/>
            <person name="Shang Y."/>
            <person name="Huang S."/>
            <person name="Yan J."/>
        </authorList>
    </citation>
    <scope>NUCLEOTIDE SEQUENCE [LARGE SCALE GENOMIC DNA]</scope>
    <source>
        <strain evidence="1">Ta-2019</strain>
    </source>
</reference>
<evidence type="ECO:0000313" key="2">
    <source>
        <dbReference type="Proteomes" id="UP000824469"/>
    </source>
</evidence>
<comment type="caution">
    <text evidence="1">The sequence shown here is derived from an EMBL/GenBank/DDBJ whole genome shotgun (WGS) entry which is preliminary data.</text>
</comment>
<dbReference type="AlphaFoldDB" id="A0AA38F8S4"/>
<keyword evidence="2" id="KW-1185">Reference proteome</keyword>
<dbReference type="Proteomes" id="UP000824469">
    <property type="component" value="Unassembled WGS sequence"/>
</dbReference>
<organism evidence="1 2">
    <name type="scientific">Taxus chinensis</name>
    <name type="common">Chinese yew</name>
    <name type="synonym">Taxus wallichiana var. chinensis</name>
    <dbReference type="NCBI Taxonomy" id="29808"/>
    <lineage>
        <taxon>Eukaryota</taxon>
        <taxon>Viridiplantae</taxon>
        <taxon>Streptophyta</taxon>
        <taxon>Embryophyta</taxon>
        <taxon>Tracheophyta</taxon>
        <taxon>Spermatophyta</taxon>
        <taxon>Pinopsida</taxon>
        <taxon>Pinidae</taxon>
        <taxon>Conifers II</taxon>
        <taxon>Cupressales</taxon>
        <taxon>Taxaceae</taxon>
        <taxon>Taxus</taxon>
    </lineage>
</organism>
<proteinExistence type="predicted"/>
<accession>A0AA38F8S4</accession>
<name>A0AA38F8S4_TAXCH</name>
<gene>
    <name evidence="1" type="ORF">KI387_044289</name>
</gene>
<protein>
    <submittedName>
        <fullName evidence="1">Uncharacterized protein</fullName>
    </submittedName>
</protein>